<dbReference type="EMBL" id="RCDD01000006">
    <property type="protein sequence ID" value="RLK54477.1"/>
    <property type="molecule type" value="Genomic_DNA"/>
</dbReference>
<gene>
    <name evidence="2" type="ORF">CLV68_5509</name>
</gene>
<accession>A0A421AX97</accession>
<proteinExistence type="predicted"/>
<dbReference type="Proteomes" id="UP000282454">
    <property type="component" value="Unassembled WGS sequence"/>
</dbReference>
<dbReference type="SUPFAM" id="SSF53335">
    <property type="entry name" value="S-adenosyl-L-methionine-dependent methyltransferases"/>
    <property type="match status" value="1"/>
</dbReference>
<comment type="caution">
    <text evidence="2">The sequence shown here is derived from an EMBL/GenBank/DDBJ whole genome shotgun (WGS) entry which is preliminary data.</text>
</comment>
<organism evidence="2 3">
    <name type="scientific">Actinokineospora cianjurensis</name>
    <dbReference type="NCBI Taxonomy" id="585224"/>
    <lineage>
        <taxon>Bacteria</taxon>
        <taxon>Bacillati</taxon>
        <taxon>Actinomycetota</taxon>
        <taxon>Actinomycetes</taxon>
        <taxon>Pseudonocardiales</taxon>
        <taxon>Pseudonocardiaceae</taxon>
        <taxon>Actinokineospora</taxon>
    </lineage>
</organism>
<dbReference type="OrthoDB" id="4123298at2"/>
<sequence>MATRLTGAARLLAQARDHWNRPGTTSLSGAPVRTLPETHQSTVNPYWDLASTVPVHERTLPVEGSGVLVEVLPPPHGPFGWWVPQKQIAWAVPSPGDLAWLEERLGGRPVLDLGAGLGYWSWQLRQLDIDSLAYDLGTGSRAWLDDVEPYATVHNGPAEVAADHPDRALLLCWPPANGMADTALHHYQGDTVVYVGELNPDVCAGQAFFTALERWDLLGHSPFHVNLYGFRGVLRAYRRRECDRPPRRTEGACRNSATSGTCDRW</sequence>
<name>A0A421AX97_9PSEU</name>
<evidence type="ECO:0000313" key="2">
    <source>
        <dbReference type="EMBL" id="RLK54477.1"/>
    </source>
</evidence>
<feature type="region of interest" description="Disordered" evidence="1">
    <location>
        <begin position="245"/>
        <end position="265"/>
    </location>
</feature>
<dbReference type="AlphaFoldDB" id="A0A421AX97"/>
<reference evidence="2 3" key="1">
    <citation type="submission" date="2018-10" db="EMBL/GenBank/DDBJ databases">
        <title>Genomic Encyclopedia of Archaeal and Bacterial Type Strains, Phase II (KMG-II): from individual species to whole genera.</title>
        <authorList>
            <person name="Goeker M."/>
        </authorList>
    </citation>
    <scope>NUCLEOTIDE SEQUENCE [LARGE SCALE GENOMIC DNA]</scope>
    <source>
        <strain evidence="2 3">DSM 45657</strain>
    </source>
</reference>
<dbReference type="PANTHER" id="PTHR39290">
    <property type="entry name" value="C3H1-TYPE DOMAIN-CONTAINING PROTEIN-RELATED"/>
    <property type="match status" value="1"/>
</dbReference>
<keyword evidence="3" id="KW-1185">Reference proteome</keyword>
<dbReference type="PANTHER" id="PTHR39290:SF6">
    <property type="entry name" value="S-ADENOSYL-L-METHIONINE-DEPENDENT METHYLTRANSFERASES SUPERFAMILY PROTEIN"/>
    <property type="match status" value="1"/>
</dbReference>
<dbReference type="InterPro" id="IPR029063">
    <property type="entry name" value="SAM-dependent_MTases_sf"/>
</dbReference>
<evidence type="ECO:0000256" key="1">
    <source>
        <dbReference type="SAM" id="MobiDB-lite"/>
    </source>
</evidence>
<protein>
    <recommendedName>
        <fullName evidence="4">Methyltransferase family protein</fullName>
    </recommendedName>
</protein>
<feature type="compositionally biased region" description="Polar residues" evidence="1">
    <location>
        <begin position="255"/>
        <end position="265"/>
    </location>
</feature>
<dbReference type="RefSeq" id="WP_121393776.1">
    <property type="nucleotide sequence ID" value="NZ_RCDD01000006.1"/>
</dbReference>
<evidence type="ECO:0008006" key="4">
    <source>
        <dbReference type="Google" id="ProtNLM"/>
    </source>
</evidence>
<evidence type="ECO:0000313" key="3">
    <source>
        <dbReference type="Proteomes" id="UP000282454"/>
    </source>
</evidence>